<feature type="transmembrane region" description="Helical" evidence="6">
    <location>
        <begin position="215"/>
        <end position="235"/>
    </location>
</feature>
<evidence type="ECO:0000256" key="4">
    <source>
        <dbReference type="ARBA" id="ARBA00022989"/>
    </source>
</evidence>
<organism evidence="7 8">
    <name type="scientific">Heterodera schachtii</name>
    <name type="common">Sugarbeet cyst nematode worm</name>
    <name type="synonym">Tylenchus schachtii</name>
    <dbReference type="NCBI Taxonomy" id="97005"/>
    <lineage>
        <taxon>Eukaryota</taxon>
        <taxon>Metazoa</taxon>
        <taxon>Ecdysozoa</taxon>
        <taxon>Nematoda</taxon>
        <taxon>Chromadorea</taxon>
        <taxon>Rhabditida</taxon>
        <taxon>Tylenchina</taxon>
        <taxon>Tylenchomorpha</taxon>
        <taxon>Tylenchoidea</taxon>
        <taxon>Heteroderidae</taxon>
        <taxon>Heteroderinae</taxon>
        <taxon>Heterodera</taxon>
    </lineage>
</organism>
<feature type="transmembrane region" description="Helical" evidence="6">
    <location>
        <begin position="84"/>
        <end position="108"/>
    </location>
</feature>
<dbReference type="SUPFAM" id="SSF103473">
    <property type="entry name" value="MFS general substrate transporter"/>
    <property type="match status" value="1"/>
</dbReference>
<proteinExistence type="predicted"/>
<feature type="transmembrane region" description="Helical" evidence="6">
    <location>
        <begin position="407"/>
        <end position="430"/>
    </location>
</feature>
<comment type="caution">
    <text evidence="7">The sequence shown here is derived from an EMBL/GenBank/DDBJ whole genome shotgun (WGS) entry which is preliminary data.</text>
</comment>
<feature type="transmembrane region" description="Helical" evidence="6">
    <location>
        <begin position="189"/>
        <end position="209"/>
    </location>
</feature>
<dbReference type="InterPro" id="IPR050930">
    <property type="entry name" value="MFS_Vesicular_Transporter"/>
</dbReference>
<evidence type="ECO:0000256" key="2">
    <source>
        <dbReference type="ARBA" id="ARBA00022448"/>
    </source>
</evidence>
<dbReference type="Pfam" id="PF07690">
    <property type="entry name" value="MFS_1"/>
    <property type="match status" value="1"/>
</dbReference>
<gene>
    <name evidence="7" type="ORF">niasHS_013855</name>
</gene>
<keyword evidence="3 6" id="KW-0812">Transmembrane</keyword>
<accession>A0ABD2IVF3</accession>
<dbReference type="Proteomes" id="UP001620645">
    <property type="component" value="Unassembled WGS sequence"/>
</dbReference>
<evidence type="ECO:0000256" key="1">
    <source>
        <dbReference type="ARBA" id="ARBA00004141"/>
    </source>
</evidence>
<evidence type="ECO:0000256" key="5">
    <source>
        <dbReference type="ARBA" id="ARBA00023136"/>
    </source>
</evidence>
<feature type="transmembrane region" description="Helical" evidence="6">
    <location>
        <begin position="367"/>
        <end position="386"/>
    </location>
</feature>
<evidence type="ECO:0000313" key="8">
    <source>
        <dbReference type="Proteomes" id="UP001620645"/>
    </source>
</evidence>
<keyword evidence="4 6" id="KW-1133">Transmembrane helix</keyword>
<keyword evidence="2" id="KW-0813">Transport</keyword>
<feature type="transmembrane region" description="Helical" evidence="6">
    <location>
        <begin position="270"/>
        <end position="287"/>
    </location>
</feature>
<name>A0ABD2IVF3_HETSC</name>
<reference evidence="7 8" key="1">
    <citation type="submission" date="2024-10" db="EMBL/GenBank/DDBJ databases">
        <authorList>
            <person name="Kim D."/>
        </authorList>
    </citation>
    <scope>NUCLEOTIDE SEQUENCE [LARGE SCALE GENOMIC DNA]</scope>
    <source>
        <strain evidence="7">Taebaek</strain>
    </source>
</reference>
<dbReference type="GO" id="GO:0016020">
    <property type="term" value="C:membrane"/>
    <property type="evidence" value="ECO:0007669"/>
    <property type="project" value="UniProtKB-SubCell"/>
</dbReference>
<sequence>MCFVHLLPQQQSPAAIGNIWPSPCFSSSPICSSALFCLHCALFPDRSRGEGTEHRAGRLGDRHLPTVQLLYFARLRQIRKMGKCFWLSSAFIVPSLVAFCSLLCAQLQLGYRNQQMTVGLFHLIPVCLHAFRLARLSLSAFCFSESAKQSAMLHTLPARGHSLAICSRNGLCCLRLGDGILMGKGLLEVAYGLGYVLGPVLGSVLFEIGGFGLPLYSVGLSFTVVIVPSIILLVFNQYSSIENESAVRSSAKSDGEVPPRVLQLLAIPDLFMAITSLFLNSICWYFYEPSLTTFVADFRLDWSASMLSGILIAIISAVYIASATIWTFLLQRYLSDQMRPMMLLISVGMAITMLLMGPSPLLGLPNLMITAGAFALLGFVAGAAYVPVFKWCVDAANNVGLDGTSPAICGCVSGFIQSALSLSAFLATGVGGLSAQHFGLPWTATLVAAIQLAFIVVQIIYWLLMRNSARNHSIHPIA</sequence>
<dbReference type="EMBL" id="JBICCN010000297">
    <property type="protein sequence ID" value="KAL3080183.1"/>
    <property type="molecule type" value="Genomic_DNA"/>
</dbReference>
<dbReference type="InterPro" id="IPR011701">
    <property type="entry name" value="MFS"/>
</dbReference>
<keyword evidence="8" id="KW-1185">Reference proteome</keyword>
<feature type="transmembrane region" description="Helical" evidence="6">
    <location>
        <begin position="442"/>
        <end position="464"/>
    </location>
</feature>
<feature type="transmembrane region" description="Helical" evidence="6">
    <location>
        <begin position="341"/>
        <end position="361"/>
    </location>
</feature>
<dbReference type="PANTHER" id="PTHR23506:SF26">
    <property type="entry name" value="MFS-TYPE TRANSPORTER SLC18B1"/>
    <property type="match status" value="1"/>
</dbReference>
<dbReference type="InterPro" id="IPR036259">
    <property type="entry name" value="MFS_trans_sf"/>
</dbReference>
<evidence type="ECO:0000256" key="6">
    <source>
        <dbReference type="SAM" id="Phobius"/>
    </source>
</evidence>
<evidence type="ECO:0000313" key="7">
    <source>
        <dbReference type="EMBL" id="KAL3080183.1"/>
    </source>
</evidence>
<evidence type="ECO:0008006" key="9">
    <source>
        <dbReference type="Google" id="ProtNLM"/>
    </source>
</evidence>
<feature type="transmembrane region" description="Helical" evidence="6">
    <location>
        <begin position="307"/>
        <end position="329"/>
    </location>
</feature>
<dbReference type="Gene3D" id="1.20.1250.20">
    <property type="entry name" value="MFS general substrate transporter like domains"/>
    <property type="match status" value="1"/>
</dbReference>
<keyword evidence="5 6" id="KW-0472">Membrane</keyword>
<protein>
    <recommendedName>
        <fullName evidence="9">MFS transporter</fullName>
    </recommendedName>
</protein>
<comment type="subcellular location">
    <subcellularLocation>
        <location evidence="1">Membrane</location>
        <topology evidence="1">Multi-pass membrane protein</topology>
    </subcellularLocation>
</comment>
<dbReference type="PANTHER" id="PTHR23506">
    <property type="entry name" value="GH10249P"/>
    <property type="match status" value="1"/>
</dbReference>
<evidence type="ECO:0000256" key="3">
    <source>
        <dbReference type="ARBA" id="ARBA00022692"/>
    </source>
</evidence>
<dbReference type="AlphaFoldDB" id="A0ABD2IVF3"/>